<evidence type="ECO:0000256" key="10">
    <source>
        <dbReference type="PROSITE-ProRule" id="PRU00221"/>
    </source>
</evidence>
<keyword evidence="6" id="KW-0560">Oxidoreductase</keyword>
<dbReference type="InterPro" id="IPR004511">
    <property type="entry name" value="PAPS/APS_Rdtase"/>
</dbReference>
<dbReference type="InterPro" id="IPR001680">
    <property type="entry name" value="WD40_rpt"/>
</dbReference>
<dbReference type="GO" id="GO:0030687">
    <property type="term" value="C:preribosome, large subunit precursor"/>
    <property type="evidence" value="ECO:0007669"/>
    <property type="project" value="UniProtKB-UniRule"/>
</dbReference>
<keyword evidence="4 10" id="KW-0853">WD repeat</keyword>
<evidence type="ECO:0000256" key="3">
    <source>
        <dbReference type="ARBA" id="ARBA00022552"/>
    </source>
</evidence>
<keyword evidence="2 9" id="KW-0690">Ribosome biogenesis</keyword>
<comment type="similarity">
    <text evidence="1">Belongs to the PAPS reductase family. CysH subfamily.</text>
</comment>
<feature type="repeat" description="WD" evidence="10">
    <location>
        <begin position="455"/>
        <end position="486"/>
    </location>
</feature>
<dbReference type="InterPro" id="IPR014729">
    <property type="entry name" value="Rossmann-like_a/b/a_fold"/>
</dbReference>
<dbReference type="InterPro" id="IPR002500">
    <property type="entry name" value="PAPS_reduct_dom"/>
</dbReference>
<evidence type="ECO:0000259" key="12">
    <source>
        <dbReference type="Pfam" id="PF08154"/>
    </source>
</evidence>
<dbReference type="Pfam" id="PF08154">
    <property type="entry name" value="NLE"/>
    <property type="match status" value="1"/>
</dbReference>
<reference evidence="13" key="1">
    <citation type="submission" date="2021-06" db="EMBL/GenBank/DDBJ databases">
        <authorList>
            <person name="Kallberg Y."/>
            <person name="Tangrot J."/>
            <person name="Rosling A."/>
        </authorList>
    </citation>
    <scope>NUCLEOTIDE SEQUENCE</scope>
    <source>
        <strain evidence="13">AZ414A</strain>
    </source>
</reference>
<dbReference type="GO" id="GO:0004604">
    <property type="term" value="F:phosphoadenylyl-sulfate reductase (thioredoxin) activity"/>
    <property type="evidence" value="ECO:0007669"/>
    <property type="project" value="InterPro"/>
</dbReference>
<dbReference type="NCBIfam" id="TIGR00434">
    <property type="entry name" value="cysH"/>
    <property type="match status" value="1"/>
</dbReference>
<dbReference type="Gene3D" id="2.130.10.10">
    <property type="entry name" value="YVTN repeat-like/Quinoprotein amine dehydrogenase"/>
    <property type="match status" value="1"/>
</dbReference>
<evidence type="ECO:0000256" key="4">
    <source>
        <dbReference type="ARBA" id="ARBA00022574"/>
    </source>
</evidence>
<dbReference type="InterPro" id="IPR019775">
    <property type="entry name" value="WD40_repeat_CS"/>
</dbReference>
<dbReference type="OrthoDB" id="10251381at2759"/>
<dbReference type="AlphaFoldDB" id="A0A9N9BAJ6"/>
<evidence type="ECO:0000256" key="5">
    <source>
        <dbReference type="ARBA" id="ARBA00022737"/>
    </source>
</evidence>
<dbReference type="Pfam" id="PF01507">
    <property type="entry name" value="PAPS_reduct"/>
    <property type="match status" value="1"/>
</dbReference>
<feature type="repeat" description="WD" evidence="10">
    <location>
        <begin position="608"/>
        <end position="650"/>
    </location>
</feature>
<dbReference type="InterPro" id="IPR036322">
    <property type="entry name" value="WD40_repeat_dom_sf"/>
</dbReference>
<dbReference type="GO" id="GO:0000466">
    <property type="term" value="P:maturation of 5.8S rRNA from tricistronic rRNA transcript (SSU-rRNA, 5.8S rRNA, LSU-rRNA)"/>
    <property type="evidence" value="ECO:0007669"/>
    <property type="project" value="UniProtKB-UniRule"/>
</dbReference>
<dbReference type="EMBL" id="CAJVPK010000945">
    <property type="protein sequence ID" value="CAG8561281.1"/>
    <property type="molecule type" value="Genomic_DNA"/>
</dbReference>
<dbReference type="InterPro" id="IPR015943">
    <property type="entry name" value="WD40/YVTN_repeat-like_dom_sf"/>
</dbReference>
<name>A0A9N9BAJ6_9GLOM</name>
<dbReference type="PANTHER" id="PTHR46509:SF1">
    <property type="entry name" value="PHOSPHOADENOSINE PHOSPHOSULFATE REDUCTASE"/>
    <property type="match status" value="1"/>
</dbReference>
<dbReference type="CDD" id="cd23945">
    <property type="entry name" value="PAPS_reductase"/>
    <property type="match status" value="1"/>
</dbReference>
<comment type="pathway">
    <text evidence="8">Sulfur metabolism; hydrogen sulfide biosynthesis; sulfite from sulfate.</text>
</comment>
<dbReference type="NCBIfam" id="NF002537">
    <property type="entry name" value="PRK02090.1"/>
    <property type="match status" value="1"/>
</dbReference>
<dbReference type="PROSITE" id="PS50082">
    <property type="entry name" value="WD_REPEATS_2"/>
    <property type="match status" value="5"/>
</dbReference>
<evidence type="ECO:0000313" key="13">
    <source>
        <dbReference type="EMBL" id="CAG8561281.1"/>
    </source>
</evidence>
<comment type="similarity">
    <text evidence="9">Belongs to the WD repeat WDR12/YTM1 family.</text>
</comment>
<evidence type="ECO:0000259" key="11">
    <source>
        <dbReference type="Pfam" id="PF01507"/>
    </source>
</evidence>
<dbReference type="GO" id="GO:0019379">
    <property type="term" value="P:sulfate assimilation, phosphoadenylyl sulfate reduction by phosphoadenylyl-sulfate reductase (thioredoxin)"/>
    <property type="evidence" value="ECO:0007669"/>
    <property type="project" value="InterPro"/>
</dbReference>
<comment type="caution">
    <text evidence="13">The sequence shown here is derived from an EMBL/GenBank/DDBJ whole genome shotgun (WGS) entry which is preliminary data.</text>
</comment>
<keyword evidence="7 9" id="KW-0539">Nucleus</keyword>
<keyword evidence="5" id="KW-0677">Repeat</keyword>
<dbReference type="HAMAP" id="MF_03029">
    <property type="entry name" value="WDR12"/>
    <property type="match status" value="1"/>
</dbReference>
<accession>A0A9N9BAJ6</accession>
<evidence type="ECO:0000256" key="6">
    <source>
        <dbReference type="ARBA" id="ARBA00023002"/>
    </source>
</evidence>
<dbReference type="PANTHER" id="PTHR46509">
    <property type="entry name" value="PHOSPHOADENOSINE PHOSPHOSULFATE REDUCTASE"/>
    <property type="match status" value="1"/>
</dbReference>
<dbReference type="InterPro" id="IPR012972">
    <property type="entry name" value="NLE"/>
</dbReference>
<organism evidence="13 14">
    <name type="scientific">Diversispora eburnea</name>
    <dbReference type="NCBI Taxonomy" id="1213867"/>
    <lineage>
        <taxon>Eukaryota</taxon>
        <taxon>Fungi</taxon>
        <taxon>Fungi incertae sedis</taxon>
        <taxon>Mucoromycota</taxon>
        <taxon>Glomeromycotina</taxon>
        <taxon>Glomeromycetes</taxon>
        <taxon>Diversisporales</taxon>
        <taxon>Diversisporaceae</taxon>
        <taxon>Diversispora</taxon>
    </lineage>
</organism>
<dbReference type="GO" id="GO:0005737">
    <property type="term" value="C:cytoplasm"/>
    <property type="evidence" value="ECO:0007669"/>
    <property type="project" value="TreeGrafter"/>
</dbReference>
<evidence type="ECO:0000313" key="14">
    <source>
        <dbReference type="Proteomes" id="UP000789706"/>
    </source>
</evidence>
<comment type="subcellular location">
    <subcellularLocation>
        <location evidence="9">Nucleus</location>
        <location evidence="9">Nucleolus</location>
    </subcellularLocation>
    <subcellularLocation>
        <location evidence="9">Nucleus</location>
        <location evidence="9">Nucleoplasm</location>
    </subcellularLocation>
</comment>
<dbReference type="Proteomes" id="UP000789706">
    <property type="component" value="Unassembled WGS sequence"/>
</dbReference>
<dbReference type="GO" id="GO:0005730">
    <property type="term" value="C:nucleolus"/>
    <property type="evidence" value="ECO:0007669"/>
    <property type="project" value="UniProtKB-SubCell"/>
</dbReference>
<evidence type="ECO:0000256" key="2">
    <source>
        <dbReference type="ARBA" id="ARBA00022517"/>
    </source>
</evidence>
<comment type="subunit">
    <text evidence="9">Component of the NOP7 complex, composed of ERB1, NOP7 and YTM1. Within the NOP7 complex ERB1 appears to interact directly with NOP7 and YTM1. The NOP7 complex also associates with the 66S pre-ribosome.</text>
</comment>
<feature type="domain" description="Phosphoadenosine phosphosulphate reductase" evidence="11">
    <location>
        <begin position="59"/>
        <end position="235"/>
    </location>
</feature>
<sequence>MAPNTDNTFELEDNQNLPILFNKEHLKYLNETLAKLPPKKILEWAIVTLPGLYQTTAFGLAILDMISKVSLEFAEENGTLPQHLVPLIFLDTLYHFPETLSLANKATTHYKTKFHTYKPISCDTAQDFERIYGQKLWETDETTYDYLVKVEPSRRAYKELGVKAIITGRRRSQKGDRESIDILEIEEGTGLLKLNPLAHWDFTKVRTYVRANEVPYNPLLDQGYRSVGDWHSTLPTNDLSNERGGRWEGKNKSECGLHKDYFKMRADFIAAQRKRSTLDNSIVKQRKYAVTDSVIFVPISLRRYGLSEIINHLLGFEKPIPFDFLIDNQFLRTSLSEYIQNANLSTENILTIKYVESLLPPTPLSTFQHYDWISSVKSHDQSLILTGSYDNHVRIFNTSGECLKTFAGHQAPIKSVSWISVSDDNVTFLSASQDRTIWAWEASLIDDKYLTLYECKGHKGNVESISLHPSRTKFVSASWDSSILFWTTAIPEESEQEILEISSKRRKLNIRETKVKTPIARMHGHIGPVSSVVFDTNDHGKMYSGGWDHSVRIWDIESTTNFNTKNCDKSVLNITYSDKSGLIASGHSDKVIRLWDPRAKATVVNLTLASHRNWVSGVSWSTNSQYMLVSGSYDASLKIWDIRSKTPLYTLQISSNEESKINDKKVLCVDWDFDVILSGGEDEKLHIYSAKKLS</sequence>
<dbReference type="InterPro" id="IPR028599">
    <property type="entry name" value="WDR12/Ytm1"/>
</dbReference>
<dbReference type="Gene3D" id="3.40.50.620">
    <property type="entry name" value="HUPs"/>
    <property type="match status" value="1"/>
</dbReference>
<keyword evidence="3 9" id="KW-0698">rRNA processing</keyword>
<feature type="repeat" description="WD" evidence="10">
    <location>
        <begin position="522"/>
        <end position="564"/>
    </location>
</feature>
<evidence type="ECO:0000256" key="7">
    <source>
        <dbReference type="ARBA" id="ARBA00023242"/>
    </source>
</evidence>
<feature type="repeat" description="WD" evidence="10">
    <location>
        <begin position="406"/>
        <end position="441"/>
    </location>
</feature>
<dbReference type="CDD" id="cd00200">
    <property type="entry name" value="WD40"/>
    <property type="match status" value="1"/>
</dbReference>
<dbReference type="SUPFAM" id="SSF52402">
    <property type="entry name" value="Adenine nucleotide alpha hydrolases-like"/>
    <property type="match status" value="1"/>
</dbReference>
<evidence type="ECO:0000256" key="1">
    <source>
        <dbReference type="ARBA" id="ARBA00009732"/>
    </source>
</evidence>
<dbReference type="PRINTS" id="PR00320">
    <property type="entry name" value="GPROTEINBRPT"/>
</dbReference>
<dbReference type="SMART" id="SM00320">
    <property type="entry name" value="WD40"/>
    <property type="match status" value="7"/>
</dbReference>
<dbReference type="PROSITE" id="PS50294">
    <property type="entry name" value="WD_REPEATS_REGION"/>
    <property type="match status" value="3"/>
</dbReference>
<proteinExistence type="inferred from homology"/>
<evidence type="ECO:0000256" key="8">
    <source>
        <dbReference type="ARBA" id="ARBA00024327"/>
    </source>
</evidence>
<dbReference type="GO" id="GO:0000463">
    <property type="term" value="P:maturation of LSU-rRNA from tricistronic rRNA transcript (SSU-rRNA, 5.8S rRNA, LSU-rRNA)"/>
    <property type="evidence" value="ECO:0007669"/>
    <property type="project" value="UniProtKB-UniRule"/>
</dbReference>
<keyword evidence="14" id="KW-1185">Reference proteome</keyword>
<protein>
    <recommendedName>
        <fullName evidence="9">Ribosome biogenesis protein YTM1</fullName>
    </recommendedName>
</protein>
<gene>
    <name evidence="9" type="primary">YTM1</name>
    <name evidence="13" type="ORF">DEBURN_LOCUS7602</name>
</gene>
<comment type="function">
    <text evidence="9">Component of the NOP7 complex, which is required for maturation of the 25S and 5.8S ribosomal RNAs and formation of the 60S ribosome.</text>
</comment>
<dbReference type="Pfam" id="PF00400">
    <property type="entry name" value="WD40"/>
    <property type="match status" value="6"/>
</dbReference>
<dbReference type="SUPFAM" id="SSF50978">
    <property type="entry name" value="WD40 repeat-like"/>
    <property type="match status" value="1"/>
</dbReference>
<feature type="repeat" description="WD" evidence="10">
    <location>
        <begin position="564"/>
        <end position="605"/>
    </location>
</feature>
<dbReference type="GO" id="GO:0043021">
    <property type="term" value="F:ribonucleoprotein complex binding"/>
    <property type="evidence" value="ECO:0007669"/>
    <property type="project" value="UniProtKB-UniRule"/>
</dbReference>
<dbReference type="InterPro" id="IPR020472">
    <property type="entry name" value="WD40_PAC1"/>
</dbReference>
<evidence type="ECO:0000256" key="9">
    <source>
        <dbReference type="HAMAP-Rule" id="MF_03029"/>
    </source>
</evidence>
<feature type="domain" description="NLE" evidence="12">
    <location>
        <begin position="286"/>
        <end position="339"/>
    </location>
</feature>
<dbReference type="PROSITE" id="PS00678">
    <property type="entry name" value="WD_REPEATS_1"/>
    <property type="match status" value="2"/>
</dbReference>
<dbReference type="GO" id="GO:0005654">
    <property type="term" value="C:nucleoplasm"/>
    <property type="evidence" value="ECO:0007669"/>
    <property type="project" value="UniProtKB-SubCell"/>
</dbReference>